<keyword evidence="5 6" id="KW-0472">Membrane</keyword>
<dbReference type="GO" id="GO:0016020">
    <property type="term" value="C:membrane"/>
    <property type="evidence" value="ECO:0007669"/>
    <property type="project" value="UniProtKB-SubCell"/>
</dbReference>
<feature type="transmembrane region" description="Helical" evidence="6">
    <location>
        <begin position="218"/>
        <end position="237"/>
    </location>
</feature>
<feature type="transmembrane region" description="Helical" evidence="6">
    <location>
        <begin position="47"/>
        <end position="67"/>
    </location>
</feature>
<evidence type="ECO:0000259" key="7">
    <source>
        <dbReference type="PROSITE" id="PS50850"/>
    </source>
</evidence>
<reference evidence="8 9" key="1">
    <citation type="submission" date="2020-04" db="EMBL/GenBank/DDBJ databases">
        <title>Azohydromonas sp. isolated from soil.</title>
        <authorList>
            <person name="Dahal R.H."/>
        </authorList>
    </citation>
    <scope>NUCLEOTIDE SEQUENCE [LARGE SCALE GENOMIC DNA]</scope>
    <source>
        <strain evidence="8 9">G-1-1-14</strain>
    </source>
</reference>
<evidence type="ECO:0000256" key="2">
    <source>
        <dbReference type="ARBA" id="ARBA00022448"/>
    </source>
</evidence>
<feature type="transmembrane region" description="Helical" evidence="6">
    <location>
        <begin position="257"/>
        <end position="278"/>
    </location>
</feature>
<dbReference type="PROSITE" id="PS50850">
    <property type="entry name" value="MFS"/>
    <property type="match status" value="1"/>
</dbReference>
<evidence type="ECO:0000256" key="5">
    <source>
        <dbReference type="ARBA" id="ARBA00023136"/>
    </source>
</evidence>
<keyword evidence="2" id="KW-0813">Transport</keyword>
<keyword evidence="9" id="KW-1185">Reference proteome</keyword>
<evidence type="ECO:0000256" key="6">
    <source>
        <dbReference type="SAM" id="Phobius"/>
    </source>
</evidence>
<proteinExistence type="predicted"/>
<feature type="domain" description="Major facilitator superfamily (MFS) profile" evidence="7">
    <location>
        <begin position="12"/>
        <end position="422"/>
    </location>
</feature>
<feature type="transmembrane region" description="Helical" evidence="6">
    <location>
        <begin position="79"/>
        <end position="98"/>
    </location>
</feature>
<organism evidence="8 9">
    <name type="scientific">Azohydromonas caseinilytica</name>
    <dbReference type="NCBI Taxonomy" id="2728836"/>
    <lineage>
        <taxon>Bacteria</taxon>
        <taxon>Pseudomonadati</taxon>
        <taxon>Pseudomonadota</taxon>
        <taxon>Betaproteobacteria</taxon>
        <taxon>Burkholderiales</taxon>
        <taxon>Sphaerotilaceae</taxon>
        <taxon>Azohydromonas</taxon>
    </lineage>
</organism>
<dbReference type="InterPro" id="IPR011701">
    <property type="entry name" value="MFS"/>
</dbReference>
<evidence type="ECO:0000256" key="3">
    <source>
        <dbReference type="ARBA" id="ARBA00022692"/>
    </source>
</evidence>
<keyword evidence="4 6" id="KW-1133">Transmembrane helix</keyword>
<feature type="transmembrane region" description="Helical" evidence="6">
    <location>
        <begin position="360"/>
        <end position="379"/>
    </location>
</feature>
<dbReference type="GO" id="GO:0022857">
    <property type="term" value="F:transmembrane transporter activity"/>
    <property type="evidence" value="ECO:0007669"/>
    <property type="project" value="InterPro"/>
</dbReference>
<feature type="transmembrane region" description="Helical" evidence="6">
    <location>
        <begin position="290"/>
        <end position="310"/>
    </location>
</feature>
<dbReference type="Gene3D" id="1.20.1250.20">
    <property type="entry name" value="MFS general substrate transporter like domains"/>
    <property type="match status" value="1"/>
</dbReference>
<name>A0A848FEU6_9BURK</name>
<feature type="transmembrane region" description="Helical" evidence="6">
    <location>
        <begin position="165"/>
        <end position="187"/>
    </location>
</feature>
<dbReference type="InterPro" id="IPR036259">
    <property type="entry name" value="MFS_trans_sf"/>
</dbReference>
<dbReference type="AlphaFoldDB" id="A0A848FEU6"/>
<evidence type="ECO:0000256" key="4">
    <source>
        <dbReference type="ARBA" id="ARBA00022989"/>
    </source>
</evidence>
<feature type="transmembrane region" description="Helical" evidence="6">
    <location>
        <begin position="104"/>
        <end position="125"/>
    </location>
</feature>
<dbReference type="PANTHER" id="PTHR23505">
    <property type="entry name" value="SPINSTER"/>
    <property type="match status" value="1"/>
</dbReference>
<feature type="transmembrane region" description="Helical" evidence="6">
    <location>
        <begin position="137"/>
        <end position="159"/>
    </location>
</feature>
<comment type="subcellular location">
    <subcellularLocation>
        <location evidence="1">Membrane</location>
        <topology evidence="1">Multi-pass membrane protein</topology>
    </subcellularLocation>
</comment>
<evidence type="ECO:0000256" key="1">
    <source>
        <dbReference type="ARBA" id="ARBA00004141"/>
    </source>
</evidence>
<comment type="caution">
    <text evidence="8">The sequence shown here is derived from an EMBL/GenBank/DDBJ whole genome shotgun (WGS) entry which is preliminary data.</text>
</comment>
<protein>
    <submittedName>
        <fullName evidence="8">MFS transporter</fullName>
    </submittedName>
</protein>
<dbReference type="InterPro" id="IPR044770">
    <property type="entry name" value="MFS_spinster-like"/>
</dbReference>
<dbReference type="Proteomes" id="UP000574067">
    <property type="component" value="Unassembled WGS sequence"/>
</dbReference>
<dbReference type="EMBL" id="JABBFW010000012">
    <property type="protein sequence ID" value="NML16670.1"/>
    <property type="molecule type" value="Genomic_DNA"/>
</dbReference>
<accession>A0A848FEU6</accession>
<gene>
    <name evidence="8" type="ORF">HHL10_16935</name>
</gene>
<evidence type="ECO:0000313" key="8">
    <source>
        <dbReference type="EMBL" id="NML16670.1"/>
    </source>
</evidence>
<keyword evidence="3 6" id="KW-0812">Transmembrane</keyword>
<feature type="transmembrane region" description="Helical" evidence="6">
    <location>
        <begin position="399"/>
        <end position="418"/>
    </location>
</feature>
<sequence>MPQENSWRTHLSLVLLTLVYVFSFIDRQVLAILIEPIKREFGASDTQMGLLSGLAFGLLYAALGVPVGRLADRRSRRNIVALCCSLWSLATMACGMATQFWQLLLARMSVAVGEAGGMAPSISIVSDLYPKHRRSMAISLFMMGPHFGALLGLALGGWIAQHYGWRATFLWFGAPGVVLGLLVWLLVREPHRQGVAASSAPSAEPMLRQVWRLLAMPAFRYLALACGIAGVAGYGYGVWSPSFLVRSHGLDIAQAGLLYGGASGLGAIAGAIFCGWLCDWLVQRDMRWQLGLPLAGVALSLPLALGFFLWPAGGHWSVGGLQIPHALAFALGFAFFASWWPPLSYSAVSHMVDPAERSVAAALLNFFITLFGVGAGPLVTGALSDWLTPLYGAEALRHALLGAVSLLTLTLVFMALAIEPYRQQLRRLGAAAPALS</sequence>
<feature type="transmembrane region" description="Helical" evidence="6">
    <location>
        <begin position="322"/>
        <end position="340"/>
    </location>
</feature>
<dbReference type="CDD" id="cd17328">
    <property type="entry name" value="MFS_spinster_like"/>
    <property type="match status" value="1"/>
</dbReference>
<dbReference type="Pfam" id="PF07690">
    <property type="entry name" value="MFS_1"/>
    <property type="match status" value="1"/>
</dbReference>
<dbReference type="InterPro" id="IPR020846">
    <property type="entry name" value="MFS_dom"/>
</dbReference>
<dbReference type="PANTHER" id="PTHR23505:SF79">
    <property type="entry name" value="PROTEIN SPINSTER"/>
    <property type="match status" value="1"/>
</dbReference>
<dbReference type="SUPFAM" id="SSF103473">
    <property type="entry name" value="MFS general substrate transporter"/>
    <property type="match status" value="1"/>
</dbReference>
<evidence type="ECO:0000313" key="9">
    <source>
        <dbReference type="Proteomes" id="UP000574067"/>
    </source>
</evidence>